<comment type="subcellular location">
    <subcellularLocation>
        <location evidence="1">Cytoplasm</location>
    </subcellularLocation>
</comment>
<keyword evidence="2" id="KW-0963">Cytoplasm</keyword>
<sequence>MFELLKRVKNEFSEHVPALGKLMLDTTRRNLDPRNLSNTDTSFMLDVSSTMTDTLREAAVNPSKAFGDGMELAQGYAKLSQNVAARLIGRHPDPVVEPDKSDHRFDDEAWERNPLYYAIREIYMLNSRYLQEMVDDLEGLSEQNHRQLSFLTRQFINAMAPTNFFLTNPEAVRRCRETWGLSVIRGLENFLQDVRRSRQMLNVSMTDTGAFRVGQNVAVTPGKVVYQNDLFQLIQYQPTTETVHQRPLLIVPPFINKYYIMDLTEEDSMMRWLVAQGHTVFMMSWVNPDASYAETTFSDYVTQGVLEAMDAVEAATGEREMNTIGYCVGGTLLATTLAHLKKKGEDDRILSATFLATLLDFKDPGEIGIYINENIVQAMESYIDQLGYYDGRLVAFSFSTLKENNLIWSFFVNNYLKGQDPLPFDLLYWNSDSTNLPAAMYKFYLREMYVNNRLKEPNALEVAGTPIDLTSIDTPSMFVSTIKDHIAVWKSTYASYLLPKGRKQFVLGESGHVAGIINPPHANKYGYYLNDTETEDPDAWFEGTERHPGSWWPHWQAWVSEFQGEEVAQRIPGDGKLDVIEDAPGSYVKRRIV</sequence>
<organism evidence="6 7">
    <name type="scientific">Halospina denitrificans</name>
    <dbReference type="NCBI Taxonomy" id="332522"/>
    <lineage>
        <taxon>Bacteria</taxon>
        <taxon>Pseudomonadati</taxon>
        <taxon>Pseudomonadota</taxon>
        <taxon>Gammaproteobacteria</taxon>
        <taxon>Halospina</taxon>
    </lineage>
</organism>
<dbReference type="PANTHER" id="PTHR36837:SF5">
    <property type="entry name" value="POLY-3-HYDROXYBUTYRATE SYNTHASE"/>
    <property type="match status" value="1"/>
</dbReference>
<evidence type="ECO:0000256" key="2">
    <source>
        <dbReference type="ARBA" id="ARBA00022490"/>
    </source>
</evidence>
<keyword evidence="7" id="KW-1185">Reference proteome</keyword>
<protein>
    <submittedName>
        <fullName evidence="6">Polyhydroxyalkanoate synthase</fullName>
    </submittedName>
</protein>
<dbReference type="EMBL" id="SOAX01000004">
    <property type="protein sequence ID" value="TDT40390.1"/>
    <property type="molecule type" value="Genomic_DNA"/>
</dbReference>
<evidence type="ECO:0000256" key="4">
    <source>
        <dbReference type="ARBA" id="ARBA00023315"/>
    </source>
</evidence>
<keyword evidence="3" id="KW-0808">Transferase</keyword>
<dbReference type="NCBIfam" id="TIGR01838">
    <property type="entry name" value="PHA_synth_I"/>
    <property type="match status" value="1"/>
</dbReference>
<dbReference type="Gene3D" id="3.40.50.1820">
    <property type="entry name" value="alpha/beta hydrolase"/>
    <property type="match status" value="1"/>
</dbReference>
<evidence type="ECO:0000259" key="5">
    <source>
        <dbReference type="Pfam" id="PF07167"/>
    </source>
</evidence>
<dbReference type="SUPFAM" id="SSF53474">
    <property type="entry name" value="alpha/beta-Hydrolases"/>
    <property type="match status" value="1"/>
</dbReference>
<dbReference type="GO" id="GO:0016746">
    <property type="term" value="F:acyltransferase activity"/>
    <property type="evidence" value="ECO:0007669"/>
    <property type="project" value="UniProtKB-KW"/>
</dbReference>
<accession>A0A4R7JQH4</accession>
<keyword evidence="4" id="KW-0012">Acyltransferase</keyword>
<evidence type="ECO:0000313" key="6">
    <source>
        <dbReference type="EMBL" id="TDT40390.1"/>
    </source>
</evidence>
<comment type="caution">
    <text evidence="6">The sequence shown here is derived from an EMBL/GenBank/DDBJ whole genome shotgun (WGS) entry which is preliminary data.</text>
</comment>
<dbReference type="InterPro" id="IPR010941">
    <property type="entry name" value="PhaC_N"/>
</dbReference>
<reference evidence="6 7" key="1">
    <citation type="submission" date="2019-03" db="EMBL/GenBank/DDBJ databases">
        <title>Genomic Encyclopedia of Type Strains, Phase IV (KMG-IV): sequencing the most valuable type-strain genomes for metagenomic binning, comparative biology and taxonomic classification.</title>
        <authorList>
            <person name="Goeker M."/>
        </authorList>
    </citation>
    <scope>NUCLEOTIDE SEQUENCE [LARGE SCALE GENOMIC DNA]</scope>
    <source>
        <strain evidence="6 7">DSM 15505</strain>
    </source>
</reference>
<dbReference type="PANTHER" id="PTHR36837">
    <property type="entry name" value="POLY(3-HYDROXYALKANOATE) POLYMERASE SUBUNIT PHAC"/>
    <property type="match status" value="1"/>
</dbReference>
<dbReference type="InterPro" id="IPR051321">
    <property type="entry name" value="PHA/PHB_synthase"/>
</dbReference>
<evidence type="ECO:0000256" key="1">
    <source>
        <dbReference type="ARBA" id="ARBA00004496"/>
    </source>
</evidence>
<evidence type="ECO:0000313" key="7">
    <source>
        <dbReference type="Proteomes" id="UP000295830"/>
    </source>
</evidence>
<evidence type="ECO:0000256" key="3">
    <source>
        <dbReference type="ARBA" id="ARBA00022679"/>
    </source>
</evidence>
<dbReference type="Proteomes" id="UP000295830">
    <property type="component" value="Unassembled WGS sequence"/>
</dbReference>
<proteinExistence type="predicted"/>
<dbReference type="OrthoDB" id="7208816at2"/>
<dbReference type="InterPro" id="IPR010963">
    <property type="entry name" value="PHA_synth_I"/>
</dbReference>
<dbReference type="RefSeq" id="WP_133736392.1">
    <property type="nucleotide sequence ID" value="NZ_SOAX01000004.1"/>
</dbReference>
<name>A0A4R7JQH4_9GAMM</name>
<dbReference type="GO" id="GO:0042619">
    <property type="term" value="P:poly-hydroxybutyrate biosynthetic process"/>
    <property type="evidence" value="ECO:0007669"/>
    <property type="project" value="InterPro"/>
</dbReference>
<dbReference type="AlphaFoldDB" id="A0A4R7JQH4"/>
<dbReference type="InterPro" id="IPR029058">
    <property type="entry name" value="AB_hydrolase_fold"/>
</dbReference>
<dbReference type="GO" id="GO:0005737">
    <property type="term" value="C:cytoplasm"/>
    <property type="evidence" value="ECO:0007669"/>
    <property type="project" value="UniProtKB-SubCell"/>
</dbReference>
<dbReference type="Pfam" id="PF07167">
    <property type="entry name" value="PhaC_N"/>
    <property type="match status" value="1"/>
</dbReference>
<gene>
    <name evidence="6" type="ORF">DES49_2156</name>
</gene>
<feature type="domain" description="Poly-beta-hydroxybutyrate polymerase N-terminal" evidence="5">
    <location>
        <begin position="102"/>
        <end position="273"/>
    </location>
</feature>